<gene>
    <name evidence="2" type="ORF">OG863_40575</name>
</gene>
<keyword evidence="3" id="KW-1185">Reference proteome</keyword>
<dbReference type="Proteomes" id="UP001344251">
    <property type="component" value="Chromosome"/>
</dbReference>
<protein>
    <submittedName>
        <fullName evidence="2">Uncharacterized protein</fullName>
    </submittedName>
</protein>
<dbReference type="EMBL" id="CP109106">
    <property type="protein sequence ID" value="WSB73725.1"/>
    <property type="molecule type" value="Genomic_DNA"/>
</dbReference>
<sequence length="176" mass="18897">MRAHARGAAPPRGPARYSARRGGLGATYSTQDPGRAKIRAHPSFTQNQDIGDQRAEEAVILRTRERLGFREIADRLGCDVKEAHEAWKRGRTRYGVEAAASLDAGRGEQLAVVEAVIDGLMPKAITGDARAAQVIVKALERAAKTLGTDAPVKANVTVTDEMTARIKALAEELAET</sequence>
<evidence type="ECO:0000313" key="3">
    <source>
        <dbReference type="Proteomes" id="UP001344251"/>
    </source>
</evidence>
<proteinExistence type="predicted"/>
<reference evidence="2 3" key="1">
    <citation type="submission" date="2022-10" db="EMBL/GenBank/DDBJ databases">
        <title>The complete genomes of actinobacterial strains from the NBC collection.</title>
        <authorList>
            <person name="Joergensen T.S."/>
            <person name="Alvarez Arevalo M."/>
            <person name="Sterndorff E.B."/>
            <person name="Faurdal D."/>
            <person name="Vuksanovic O."/>
            <person name="Mourched A.-S."/>
            <person name="Charusanti P."/>
            <person name="Shaw S."/>
            <person name="Blin K."/>
            <person name="Weber T."/>
        </authorList>
    </citation>
    <scope>NUCLEOTIDE SEQUENCE [LARGE SCALE GENOMIC DNA]</scope>
    <source>
        <strain evidence="2 3">NBC 01774</strain>
    </source>
</reference>
<organism evidence="2 3">
    <name type="scientific">Streptomyces decoyicus</name>
    <dbReference type="NCBI Taxonomy" id="249567"/>
    <lineage>
        <taxon>Bacteria</taxon>
        <taxon>Bacillati</taxon>
        <taxon>Actinomycetota</taxon>
        <taxon>Actinomycetes</taxon>
        <taxon>Kitasatosporales</taxon>
        <taxon>Streptomycetaceae</taxon>
        <taxon>Streptomyces</taxon>
    </lineage>
</organism>
<evidence type="ECO:0000256" key="1">
    <source>
        <dbReference type="SAM" id="MobiDB-lite"/>
    </source>
</evidence>
<accession>A0ABZ1FTD6</accession>
<feature type="compositionally biased region" description="Low complexity" evidence="1">
    <location>
        <begin position="1"/>
        <end position="21"/>
    </location>
</feature>
<name>A0ABZ1FTD6_9ACTN</name>
<evidence type="ECO:0000313" key="2">
    <source>
        <dbReference type="EMBL" id="WSB73725.1"/>
    </source>
</evidence>
<feature type="region of interest" description="Disordered" evidence="1">
    <location>
        <begin position="1"/>
        <end position="34"/>
    </location>
</feature>
<dbReference type="RefSeq" id="WP_326623356.1">
    <property type="nucleotide sequence ID" value="NZ_CP109106.1"/>
</dbReference>